<feature type="compositionally biased region" description="Basic and acidic residues" evidence="26">
    <location>
        <begin position="304"/>
        <end position="323"/>
    </location>
</feature>
<dbReference type="GO" id="GO:0005737">
    <property type="term" value="C:cytoplasm"/>
    <property type="evidence" value="ECO:0007669"/>
    <property type="project" value="UniProtKB-SubCell"/>
</dbReference>
<evidence type="ECO:0000256" key="19">
    <source>
        <dbReference type="ARBA" id="ARBA00023306"/>
    </source>
</evidence>
<evidence type="ECO:0000256" key="12">
    <source>
        <dbReference type="ARBA" id="ARBA00022723"/>
    </source>
</evidence>
<proteinExistence type="inferred from homology"/>
<keyword evidence="13 25" id="KW-0547">Nucleotide-binding</keyword>
<dbReference type="Ensembl" id="ENSECRT00000021063.1">
    <property type="protein sequence ID" value="ENSECRP00000020615.1"/>
    <property type="gene ID" value="ENSECRG00000013827.1"/>
</dbReference>
<dbReference type="InterPro" id="IPR017441">
    <property type="entry name" value="Protein_kinase_ATP_BS"/>
</dbReference>
<comment type="similarity">
    <text evidence="4">Belongs to the protein kinase superfamily. NEK Ser/Thr protein kinase family. NIMA subfamily.</text>
</comment>
<dbReference type="GO" id="GO:0004674">
    <property type="term" value="F:protein serine/threonine kinase activity"/>
    <property type="evidence" value="ECO:0007669"/>
    <property type="project" value="UniProtKB-KW"/>
</dbReference>
<feature type="region of interest" description="Disordered" evidence="26">
    <location>
        <begin position="270"/>
        <end position="340"/>
    </location>
</feature>
<evidence type="ECO:0000256" key="5">
    <source>
        <dbReference type="ARBA" id="ARBA00012513"/>
    </source>
</evidence>
<dbReference type="GO" id="GO:0051301">
    <property type="term" value="P:cell division"/>
    <property type="evidence" value="ECO:0007669"/>
    <property type="project" value="UniProtKB-KW"/>
</dbReference>
<evidence type="ECO:0000256" key="14">
    <source>
        <dbReference type="ARBA" id="ARBA00022776"/>
    </source>
</evidence>
<keyword evidence="10" id="KW-0132">Cell division</keyword>
<evidence type="ECO:0000256" key="16">
    <source>
        <dbReference type="ARBA" id="ARBA00022840"/>
    </source>
</evidence>
<evidence type="ECO:0000256" key="24">
    <source>
        <dbReference type="ARBA" id="ARBA00082679"/>
    </source>
</evidence>
<dbReference type="PANTHER" id="PTHR44899:SF7">
    <property type="entry name" value="NIMA-RELATED KINASE"/>
    <property type="match status" value="1"/>
</dbReference>
<dbReference type="EC" id="2.7.11.1" evidence="5"/>
<dbReference type="PROSITE" id="PS00108">
    <property type="entry name" value="PROTEIN_KINASE_ST"/>
    <property type="match status" value="1"/>
</dbReference>
<keyword evidence="9" id="KW-0597">Phosphoprotein</keyword>
<dbReference type="PANTHER" id="PTHR44899">
    <property type="entry name" value="CAMK FAMILY PROTEIN KINASE"/>
    <property type="match status" value="1"/>
</dbReference>
<evidence type="ECO:0000256" key="15">
    <source>
        <dbReference type="ARBA" id="ARBA00022777"/>
    </source>
</evidence>
<feature type="binding site" evidence="25">
    <location>
        <position position="34"/>
    </location>
    <ligand>
        <name>ATP</name>
        <dbReference type="ChEBI" id="CHEBI:30616"/>
    </ligand>
</feature>
<accession>A0A8C4SRZ6</accession>
<feature type="compositionally biased region" description="Basic and acidic residues" evidence="26">
    <location>
        <begin position="548"/>
        <end position="559"/>
    </location>
</feature>
<evidence type="ECO:0000256" key="3">
    <source>
        <dbReference type="ARBA" id="ARBA00004496"/>
    </source>
</evidence>
<keyword evidence="12" id="KW-0479">Metal-binding</keyword>
<dbReference type="InterPro" id="IPR051131">
    <property type="entry name" value="NEK_Ser/Thr_kinase_NIMA"/>
</dbReference>
<comment type="catalytic activity">
    <reaction evidence="20">
        <text>L-threonyl-[protein] + ATP = O-phospho-L-threonyl-[protein] + ADP + H(+)</text>
        <dbReference type="Rhea" id="RHEA:46608"/>
        <dbReference type="Rhea" id="RHEA-COMP:11060"/>
        <dbReference type="Rhea" id="RHEA-COMP:11605"/>
        <dbReference type="ChEBI" id="CHEBI:15378"/>
        <dbReference type="ChEBI" id="CHEBI:30013"/>
        <dbReference type="ChEBI" id="CHEBI:30616"/>
        <dbReference type="ChEBI" id="CHEBI:61977"/>
        <dbReference type="ChEBI" id="CHEBI:456216"/>
        <dbReference type="EC" id="2.7.11.1"/>
    </reaction>
</comment>
<dbReference type="Pfam" id="PF00069">
    <property type="entry name" value="Pkinase"/>
    <property type="match status" value="1"/>
</dbReference>
<reference evidence="28" key="2">
    <citation type="submission" date="2025-08" db="UniProtKB">
        <authorList>
            <consortium name="Ensembl"/>
        </authorList>
    </citation>
    <scope>IDENTIFICATION</scope>
</reference>
<reference evidence="28" key="3">
    <citation type="submission" date="2025-09" db="UniProtKB">
        <authorList>
            <consortium name="Ensembl"/>
        </authorList>
    </citation>
    <scope>IDENTIFICATION</scope>
</reference>
<name>A0A8C4SRZ6_ERPCA</name>
<dbReference type="AlphaFoldDB" id="A0A8C4SRZ6"/>
<feature type="compositionally biased region" description="Polar residues" evidence="26">
    <location>
        <begin position="288"/>
        <end position="298"/>
    </location>
</feature>
<evidence type="ECO:0000313" key="29">
    <source>
        <dbReference type="Proteomes" id="UP000694620"/>
    </source>
</evidence>
<dbReference type="Proteomes" id="UP000694620">
    <property type="component" value="Chromosome 18"/>
</dbReference>
<comment type="cofactor">
    <cofactor evidence="1">
        <name>Mn(2+)</name>
        <dbReference type="ChEBI" id="CHEBI:29035"/>
    </cofactor>
</comment>
<evidence type="ECO:0000256" key="22">
    <source>
        <dbReference type="ARBA" id="ARBA00067731"/>
    </source>
</evidence>
<keyword evidence="11" id="KW-0808">Transferase</keyword>
<reference evidence="28" key="1">
    <citation type="submission" date="2021-06" db="EMBL/GenBank/DDBJ databases">
        <authorList>
            <consortium name="Wellcome Sanger Institute Data Sharing"/>
        </authorList>
    </citation>
    <scope>NUCLEOTIDE SEQUENCE [LARGE SCALE GENOMIC DNA]</scope>
</reference>
<evidence type="ECO:0000256" key="23">
    <source>
        <dbReference type="ARBA" id="ARBA00080102"/>
    </source>
</evidence>
<keyword evidence="6" id="KW-0488">Methylation</keyword>
<evidence type="ECO:0000256" key="26">
    <source>
        <dbReference type="SAM" id="MobiDB-lite"/>
    </source>
</evidence>
<dbReference type="GeneTree" id="ENSGT00940000157448"/>
<dbReference type="CDD" id="cd08223">
    <property type="entry name" value="STKc_Nek4"/>
    <property type="match status" value="1"/>
</dbReference>
<keyword evidence="19" id="KW-0131">Cell cycle</keyword>
<dbReference type="GO" id="GO:0046872">
    <property type="term" value="F:metal ion binding"/>
    <property type="evidence" value="ECO:0007669"/>
    <property type="project" value="UniProtKB-KW"/>
</dbReference>
<dbReference type="InterPro" id="IPR008271">
    <property type="entry name" value="Ser/Thr_kinase_AS"/>
</dbReference>
<dbReference type="FunFam" id="3.30.200.20:FF:000247">
    <property type="entry name" value="serine/threonine-protein kinase Nek4 isoform X1"/>
    <property type="match status" value="1"/>
</dbReference>
<evidence type="ECO:0000256" key="7">
    <source>
        <dbReference type="ARBA" id="ARBA00022490"/>
    </source>
</evidence>
<evidence type="ECO:0000256" key="9">
    <source>
        <dbReference type="ARBA" id="ARBA00022553"/>
    </source>
</evidence>
<keyword evidence="7" id="KW-0963">Cytoplasm</keyword>
<evidence type="ECO:0000313" key="28">
    <source>
        <dbReference type="Ensembl" id="ENSECRP00000020615.1"/>
    </source>
</evidence>
<evidence type="ECO:0000256" key="10">
    <source>
        <dbReference type="ARBA" id="ARBA00022618"/>
    </source>
</evidence>
<evidence type="ECO:0000256" key="6">
    <source>
        <dbReference type="ARBA" id="ARBA00022481"/>
    </source>
</evidence>
<dbReference type="PROSITE" id="PS00107">
    <property type="entry name" value="PROTEIN_KINASE_ATP"/>
    <property type="match status" value="1"/>
</dbReference>
<keyword evidence="15" id="KW-0418">Kinase</keyword>
<keyword evidence="16 25" id="KW-0067">ATP-binding</keyword>
<evidence type="ECO:0000256" key="2">
    <source>
        <dbReference type="ARBA" id="ARBA00004138"/>
    </source>
</evidence>
<gene>
    <name evidence="28" type="primary">NEK4</name>
    <name evidence="28" type="synonym">nek4</name>
</gene>
<feature type="region of interest" description="Disordered" evidence="26">
    <location>
        <begin position="533"/>
        <end position="559"/>
    </location>
</feature>
<feature type="domain" description="Protein kinase" evidence="27">
    <location>
        <begin position="4"/>
        <end position="259"/>
    </location>
</feature>
<evidence type="ECO:0000256" key="25">
    <source>
        <dbReference type="PROSITE-ProRule" id="PRU10141"/>
    </source>
</evidence>
<dbReference type="Gene3D" id="3.30.200.20">
    <property type="entry name" value="Phosphorylase Kinase, domain 1"/>
    <property type="match status" value="1"/>
</dbReference>
<sequence>MDNYSFIRVVGKGSYGEVQLVKHRIEGKQYVVKKLNLQTSSRKERKAAEQEAQLLSRLRHPNIVTYRESWEGDDGQLYIVMGFCEGGDLYHRLKEQKGHLLAESQVVEWFVQIAMALQYLHEKHILHRDLKTQNIFLTKTNIIKVGDLGIARVLENQNDMANTLIGTPYYMSPELFSNKPYNYKSDVWALGCCAYEIATLKHAFNAKDMNSLVYRIVEGKLPQMPKDYNPQLGEIIRSMLNKKPEDRPDVKQILRQPYIKGQIAVFLEATKMKTAKPRKKESNRRPEGSSSTPSNVHLKQQEIMPHHPRESNKKLRMNEEKGAKKIKKHDLPLESPLPAKPSLPPAFSGDAVNTLNASLATLSKVDIDMKPDDPNKRTPDPETEYISNVTSAEELKKPSKVQELYRRLGSKTAEKSKRPVAKQNHFQNMDENEDTAELLRGLPSKTNSADIQESFESTEMLLEPFVAVKVERPLSARERRRLKQSQEDFFAVNLPRRASHDVVLDSKKPSAGIIRSSSDLITHKEKQVAAMQHLSDEDECSSSTSSTDRSEGECKDGKSDFNEMQDLVQLMTQTLKMDSKELHGTPSTAAAAPEFKLNRKYRDTLLLHGKAHEEQREFHFGEFPSDSTCAHAKIKRTIESMRTNVMNGIGVKLLDKVLDIMEEVDEEQREVRLQEHLGEEKYREYAVMVKQLKFLEDLALNSQHSFS</sequence>
<evidence type="ECO:0000256" key="4">
    <source>
        <dbReference type="ARBA" id="ARBA00010886"/>
    </source>
</evidence>
<evidence type="ECO:0000259" key="27">
    <source>
        <dbReference type="PROSITE" id="PS50011"/>
    </source>
</evidence>
<evidence type="ECO:0000256" key="1">
    <source>
        <dbReference type="ARBA" id="ARBA00001936"/>
    </source>
</evidence>
<keyword evidence="29" id="KW-1185">Reference proteome</keyword>
<comment type="catalytic activity">
    <reaction evidence="21">
        <text>L-seryl-[protein] + ATP = O-phospho-L-seryl-[protein] + ADP + H(+)</text>
        <dbReference type="Rhea" id="RHEA:17989"/>
        <dbReference type="Rhea" id="RHEA-COMP:9863"/>
        <dbReference type="Rhea" id="RHEA-COMP:11604"/>
        <dbReference type="ChEBI" id="CHEBI:15378"/>
        <dbReference type="ChEBI" id="CHEBI:29999"/>
        <dbReference type="ChEBI" id="CHEBI:30616"/>
        <dbReference type="ChEBI" id="CHEBI:83421"/>
        <dbReference type="ChEBI" id="CHEBI:456216"/>
        <dbReference type="EC" id="2.7.11.1"/>
    </reaction>
</comment>
<evidence type="ECO:0000256" key="8">
    <source>
        <dbReference type="ARBA" id="ARBA00022527"/>
    </source>
</evidence>
<dbReference type="GO" id="GO:0005524">
    <property type="term" value="F:ATP binding"/>
    <property type="evidence" value="ECO:0007669"/>
    <property type="project" value="UniProtKB-UniRule"/>
</dbReference>
<protein>
    <recommendedName>
        <fullName evidence="22">Serine/threonine-protein kinase Nek4</fullName>
        <ecNumber evidence="5">2.7.11.1</ecNumber>
    </recommendedName>
    <alternativeName>
        <fullName evidence="24">Never in mitosis A-related kinase 4</fullName>
    </alternativeName>
    <alternativeName>
        <fullName evidence="23">Serine/threonine-protein kinase 2</fullName>
    </alternativeName>
</protein>
<dbReference type="FunFam" id="1.10.510.10:FF:000219">
    <property type="entry name" value="Putative serine/threonine-protein kinase Nek4"/>
    <property type="match status" value="1"/>
</dbReference>
<dbReference type="SUPFAM" id="SSF56112">
    <property type="entry name" value="Protein kinase-like (PK-like)"/>
    <property type="match status" value="1"/>
</dbReference>
<organism evidence="28 29">
    <name type="scientific">Erpetoichthys calabaricus</name>
    <name type="common">Rope fish</name>
    <name type="synonym">Calamoichthys calabaricus</name>
    <dbReference type="NCBI Taxonomy" id="27687"/>
    <lineage>
        <taxon>Eukaryota</taxon>
        <taxon>Metazoa</taxon>
        <taxon>Chordata</taxon>
        <taxon>Craniata</taxon>
        <taxon>Vertebrata</taxon>
        <taxon>Euteleostomi</taxon>
        <taxon>Actinopterygii</taxon>
        <taxon>Polypteriformes</taxon>
        <taxon>Polypteridae</taxon>
        <taxon>Erpetoichthys</taxon>
    </lineage>
</organism>
<evidence type="ECO:0000256" key="18">
    <source>
        <dbReference type="ARBA" id="ARBA00023273"/>
    </source>
</evidence>
<evidence type="ECO:0000256" key="13">
    <source>
        <dbReference type="ARBA" id="ARBA00022741"/>
    </source>
</evidence>
<comment type="subcellular location">
    <subcellularLocation>
        <location evidence="2">Cell projection</location>
        <location evidence="2">Cilium</location>
    </subcellularLocation>
    <subcellularLocation>
        <location evidence="3">Cytoplasm</location>
    </subcellularLocation>
</comment>
<evidence type="ECO:0000256" key="17">
    <source>
        <dbReference type="ARBA" id="ARBA00022842"/>
    </source>
</evidence>
<keyword evidence="17" id="KW-0460">Magnesium</keyword>
<dbReference type="SMART" id="SM00220">
    <property type="entry name" value="S_TKc"/>
    <property type="match status" value="1"/>
</dbReference>
<dbReference type="Gene3D" id="1.10.510.10">
    <property type="entry name" value="Transferase(Phosphotransferase) domain 1"/>
    <property type="match status" value="1"/>
</dbReference>
<feature type="compositionally biased region" description="Basic residues" evidence="26">
    <location>
        <begin position="273"/>
        <end position="282"/>
    </location>
</feature>
<dbReference type="InterPro" id="IPR011009">
    <property type="entry name" value="Kinase-like_dom_sf"/>
</dbReference>
<evidence type="ECO:0000256" key="11">
    <source>
        <dbReference type="ARBA" id="ARBA00022679"/>
    </source>
</evidence>
<dbReference type="PROSITE" id="PS50011">
    <property type="entry name" value="PROTEIN_KINASE_DOM"/>
    <property type="match status" value="1"/>
</dbReference>
<keyword evidence="14" id="KW-0498">Mitosis</keyword>
<keyword evidence="8" id="KW-0723">Serine/threonine-protein kinase</keyword>
<evidence type="ECO:0000256" key="20">
    <source>
        <dbReference type="ARBA" id="ARBA00047899"/>
    </source>
</evidence>
<keyword evidence="18" id="KW-0966">Cell projection</keyword>
<evidence type="ECO:0000256" key="21">
    <source>
        <dbReference type="ARBA" id="ARBA00048679"/>
    </source>
</evidence>
<dbReference type="InterPro" id="IPR000719">
    <property type="entry name" value="Prot_kinase_dom"/>
</dbReference>
<dbReference type="GO" id="GO:0005929">
    <property type="term" value="C:cilium"/>
    <property type="evidence" value="ECO:0007669"/>
    <property type="project" value="UniProtKB-SubCell"/>
</dbReference>